<organism evidence="2 3">
    <name type="scientific">Fistulina hepatica ATCC 64428</name>
    <dbReference type="NCBI Taxonomy" id="1128425"/>
    <lineage>
        <taxon>Eukaryota</taxon>
        <taxon>Fungi</taxon>
        <taxon>Dikarya</taxon>
        <taxon>Basidiomycota</taxon>
        <taxon>Agaricomycotina</taxon>
        <taxon>Agaricomycetes</taxon>
        <taxon>Agaricomycetidae</taxon>
        <taxon>Agaricales</taxon>
        <taxon>Fistulinaceae</taxon>
        <taxon>Fistulina</taxon>
    </lineage>
</organism>
<dbReference type="AlphaFoldDB" id="A0A0D7A6W4"/>
<evidence type="ECO:0000313" key="2">
    <source>
        <dbReference type="EMBL" id="KIY46548.1"/>
    </source>
</evidence>
<name>A0A0D7A6W4_9AGAR</name>
<dbReference type="EMBL" id="KN882028">
    <property type="protein sequence ID" value="KIY46548.1"/>
    <property type="molecule type" value="Genomic_DNA"/>
</dbReference>
<feature type="compositionally biased region" description="Acidic residues" evidence="1">
    <location>
        <begin position="83"/>
        <end position="104"/>
    </location>
</feature>
<feature type="compositionally biased region" description="Acidic residues" evidence="1">
    <location>
        <begin position="605"/>
        <end position="639"/>
    </location>
</feature>
<feature type="region of interest" description="Disordered" evidence="1">
    <location>
        <begin position="603"/>
        <end position="650"/>
    </location>
</feature>
<dbReference type="OrthoDB" id="3341212at2759"/>
<evidence type="ECO:0000313" key="3">
    <source>
        <dbReference type="Proteomes" id="UP000054144"/>
    </source>
</evidence>
<evidence type="ECO:0000256" key="1">
    <source>
        <dbReference type="SAM" id="MobiDB-lite"/>
    </source>
</evidence>
<keyword evidence="3" id="KW-1185">Reference proteome</keyword>
<feature type="region of interest" description="Disordered" evidence="1">
    <location>
        <begin position="237"/>
        <end position="257"/>
    </location>
</feature>
<sequence>MADLDNKARFQAEVSSRLAQILASNPSISPEEAMKQVTRDMLCNNPFVPPKGCPINDLPNEILAYIFTVGTEMDEEERREGRNDDDELESIPDDDGDSDWEDTDSGLSTGMTPDSDDHSPLTPDAPKEFVPGFIDLGDESDGKNDSEDGPELPFQVLVSHVCRHWRQCALECPSLWTHLTFSEPSPFERSRVYIKRSKGLPLQIEIDCTVPSDPSLPVVVPDSAPDGAIAVSVQADSDMAGPDSDSGSSHDHDEPPHSKEDLNAILDIIIPLVNRWSLFELSVNQFDHMYVALERLAQCPSAPELETLMLSHYEDCEEFSEFVPKDLAKAFVLFGGNAPKLKSITLWGVHVDWDGCASMFKDLHDLELAYHAEDVRPLLPTFLNMLRSSPELHNLSLCMSGPATLTMPSEESGEIYEFPTINELVLCYQPVSYIMSFMKKFCFPNVSSMVLDYDGEDYTEFAELLTAPMPGKSTSILAALHHLKIAGLPCHKASVLGILAQLTNLQSFNINCRGEEEALFFELLGWPEQQGSKPEIPASSSSSSSSKALYCPVLDTVVTQGIDGIYMRKFIQARKEAGSPLKKVSMAEDDELEAEDEDWIKANVEDFDIFEPSDDEDEDEDIEMDEDEITDYDVDEDEDAHWTGEMDIDE</sequence>
<accession>A0A0D7A6W4</accession>
<dbReference type="Proteomes" id="UP000054144">
    <property type="component" value="Unassembled WGS sequence"/>
</dbReference>
<reference evidence="2 3" key="1">
    <citation type="journal article" date="2015" name="Fungal Genet. Biol.">
        <title>Evolution of novel wood decay mechanisms in Agaricales revealed by the genome sequences of Fistulina hepatica and Cylindrobasidium torrendii.</title>
        <authorList>
            <person name="Floudas D."/>
            <person name="Held B.W."/>
            <person name="Riley R."/>
            <person name="Nagy L.G."/>
            <person name="Koehler G."/>
            <person name="Ransdell A.S."/>
            <person name="Younus H."/>
            <person name="Chow J."/>
            <person name="Chiniquy J."/>
            <person name="Lipzen A."/>
            <person name="Tritt A."/>
            <person name="Sun H."/>
            <person name="Haridas S."/>
            <person name="LaButti K."/>
            <person name="Ohm R.A."/>
            <person name="Kues U."/>
            <person name="Blanchette R.A."/>
            <person name="Grigoriev I.V."/>
            <person name="Minto R.E."/>
            <person name="Hibbett D.S."/>
        </authorList>
    </citation>
    <scope>NUCLEOTIDE SEQUENCE [LARGE SCALE GENOMIC DNA]</scope>
    <source>
        <strain evidence="2 3">ATCC 64428</strain>
    </source>
</reference>
<proteinExistence type="predicted"/>
<feature type="region of interest" description="Disordered" evidence="1">
    <location>
        <begin position="72"/>
        <end position="150"/>
    </location>
</feature>
<feature type="compositionally biased region" description="Basic and acidic residues" evidence="1">
    <location>
        <begin position="248"/>
        <end position="257"/>
    </location>
</feature>
<protein>
    <submittedName>
        <fullName evidence="2">Uncharacterized protein</fullName>
    </submittedName>
</protein>
<gene>
    <name evidence="2" type="ORF">FISHEDRAFT_47130</name>
</gene>